<evidence type="ECO:0000313" key="3">
    <source>
        <dbReference type="Proteomes" id="UP000641454"/>
    </source>
</evidence>
<keyword evidence="1" id="KW-1277">Toxin-antitoxin system</keyword>
<keyword evidence="3" id="KW-1185">Reference proteome</keyword>
<evidence type="ECO:0000256" key="1">
    <source>
        <dbReference type="ARBA" id="ARBA00022649"/>
    </source>
</evidence>
<dbReference type="InterPro" id="IPR035093">
    <property type="entry name" value="RelE/ParE_toxin_dom_sf"/>
</dbReference>
<dbReference type="Proteomes" id="UP000641454">
    <property type="component" value="Unassembled WGS sequence"/>
</dbReference>
<dbReference type="RefSeq" id="WP_187016781.1">
    <property type="nucleotide sequence ID" value="NZ_JACRUK010000002.1"/>
</dbReference>
<accession>A0A923MYX6</accession>
<gene>
    <name evidence="2" type="ORF">H8R25_01315</name>
</gene>
<reference evidence="2 3" key="1">
    <citation type="submission" date="2020-08" db="EMBL/GenBank/DDBJ databases">
        <title>Description of novel Flavobacterium F-392 isolate.</title>
        <authorList>
            <person name="Saticioglu I.B."/>
            <person name="Duman M."/>
            <person name="Altun S."/>
        </authorList>
    </citation>
    <scope>NUCLEOTIDE SEQUENCE [LARGE SCALE GENOMIC DNA]</scope>
    <source>
        <strain evidence="2 3">F-392</strain>
    </source>
</reference>
<comment type="caution">
    <text evidence="2">The sequence shown here is derived from an EMBL/GenBank/DDBJ whole genome shotgun (WGS) entry which is preliminary data.</text>
</comment>
<dbReference type="InterPro" id="IPR007712">
    <property type="entry name" value="RelE/ParE_toxin"/>
</dbReference>
<sequence>MRIVLTDNAKFTLQTIFDSIESRFSPKRADTFLLEVEKTLLKVSKNPEIFKATPLSKNVRIGKISKQTSFYYQINYNTVVVLYFWDNRQDPISF</sequence>
<evidence type="ECO:0000313" key="2">
    <source>
        <dbReference type="EMBL" id="MBC5843080.1"/>
    </source>
</evidence>
<protein>
    <submittedName>
        <fullName evidence="2">Type II toxin-antitoxin system RelE/ParE family toxin</fullName>
    </submittedName>
</protein>
<name>A0A923MYX6_9FLAO</name>
<dbReference type="AlphaFoldDB" id="A0A923MYX6"/>
<dbReference type="EMBL" id="JACRUL010000002">
    <property type="protein sequence ID" value="MBC5843080.1"/>
    <property type="molecule type" value="Genomic_DNA"/>
</dbReference>
<dbReference type="Pfam" id="PF05016">
    <property type="entry name" value="ParE_toxin"/>
    <property type="match status" value="1"/>
</dbReference>
<proteinExistence type="predicted"/>
<organism evidence="2 3">
    <name type="scientific">Flavobacterium muglaense</name>
    <dbReference type="NCBI Taxonomy" id="2764716"/>
    <lineage>
        <taxon>Bacteria</taxon>
        <taxon>Pseudomonadati</taxon>
        <taxon>Bacteroidota</taxon>
        <taxon>Flavobacteriia</taxon>
        <taxon>Flavobacteriales</taxon>
        <taxon>Flavobacteriaceae</taxon>
        <taxon>Flavobacterium</taxon>
    </lineage>
</organism>
<dbReference type="Gene3D" id="3.30.2310.20">
    <property type="entry name" value="RelE-like"/>
    <property type="match status" value="1"/>
</dbReference>